<feature type="domain" description="GGDEF" evidence="2">
    <location>
        <begin position="247"/>
        <end position="380"/>
    </location>
</feature>
<dbReference type="Gene3D" id="3.30.70.270">
    <property type="match status" value="1"/>
</dbReference>
<dbReference type="GO" id="GO:0005886">
    <property type="term" value="C:plasma membrane"/>
    <property type="evidence" value="ECO:0007669"/>
    <property type="project" value="TreeGrafter"/>
</dbReference>
<dbReference type="CDD" id="cd01949">
    <property type="entry name" value="GGDEF"/>
    <property type="match status" value="1"/>
</dbReference>
<feature type="transmembrane region" description="Helical" evidence="1">
    <location>
        <begin position="61"/>
        <end position="80"/>
    </location>
</feature>
<dbReference type="EMBL" id="BJOV01000002">
    <property type="protein sequence ID" value="GEE00555.1"/>
    <property type="molecule type" value="Genomic_DNA"/>
</dbReference>
<sequence>MLDSTTLWAAIAAAAVVIGAVQVMQYLLRRDEPSMLFWGGAKLVGAVGAGLMAARGAIPDVVSVTVANSLIALAATYNAAGTIRFNGWRIPPAVIALPPTITAVAYLATPGIYGDIAAQTYVNGVCVVVVLSAAAIHAHRVNRTDPLVWRTGLAIALWLWVTTMVCRMTVSVWDHDATDPQGSSTLQSITAVMLMILVVMVGSMEMLASLERSTGRLADLALHDAQTGTLNRVGMDARLKPLIEFDTTVAIMLMDVDDFKSVNDVFGHPAGDEVLRSFVTIVHRLLRPDDILARYGGDEFCAVLPNVTIDELSALACDIRADFARDFDGVTTAIQCSVSVGAVANVPTGTVAFDDAFAVADGALYAAKKSGREEIRVFTDSSRPSKPPRE</sequence>
<dbReference type="InterPro" id="IPR050469">
    <property type="entry name" value="Diguanylate_Cyclase"/>
</dbReference>
<dbReference type="GO" id="GO:0052621">
    <property type="term" value="F:diguanylate cyclase activity"/>
    <property type="evidence" value="ECO:0007669"/>
    <property type="project" value="TreeGrafter"/>
</dbReference>
<evidence type="ECO:0000259" key="2">
    <source>
        <dbReference type="PROSITE" id="PS50887"/>
    </source>
</evidence>
<dbReference type="NCBIfam" id="TIGR00254">
    <property type="entry name" value="GGDEF"/>
    <property type="match status" value="1"/>
</dbReference>
<keyword evidence="4" id="KW-1185">Reference proteome</keyword>
<gene>
    <name evidence="3" type="ORF">nbrc107696_10010</name>
</gene>
<feature type="transmembrane region" description="Helical" evidence="1">
    <location>
        <begin position="6"/>
        <end position="28"/>
    </location>
</feature>
<feature type="transmembrane region" description="Helical" evidence="1">
    <location>
        <begin position="121"/>
        <end position="139"/>
    </location>
</feature>
<reference evidence="4" key="1">
    <citation type="submission" date="2019-06" db="EMBL/GenBank/DDBJ databases">
        <title>Gordonia isolated from sludge of a wastewater treatment plant.</title>
        <authorList>
            <person name="Tamura T."/>
            <person name="Aoyama K."/>
            <person name="Kang Y."/>
            <person name="Saito S."/>
            <person name="Akiyama N."/>
            <person name="Yazawa K."/>
            <person name="Gonoi T."/>
            <person name="Mikami Y."/>
        </authorList>
    </citation>
    <scope>NUCLEOTIDE SEQUENCE [LARGE SCALE GENOMIC DNA]</scope>
    <source>
        <strain evidence="4">NBRC 107696</strain>
    </source>
</reference>
<dbReference type="InterPro" id="IPR029787">
    <property type="entry name" value="Nucleotide_cyclase"/>
</dbReference>
<evidence type="ECO:0000313" key="4">
    <source>
        <dbReference type="Proteomes" id="UP000444960"/>
    </source>
</evidence>
<accession>A0A7I9V563</accession>
<feature type="transmembrane region" description="Helical" evidence="1">
    <location>
        <begin position="185"/>
        <end position="207"/>
    </location>
</feature>
<dbReference type="OrthoDB" id="23692at2"/>
<proteinExistence type="predicted"/>
<dbReference type="Pfam" id="PF00990">
    <property type="entry name" value="GGDEF"/>
    <property type="match status" value="1"/>
</dbReference>
<dbReference type="PROSITE" id="PS50887">
    <property type="entry name" value="GGDEF"/>
    <property type="match status" value="1"/>
</dbReference>
<keyword evidence="1" id="KW-1133">Transmembrane helix</keyword>
<name>A0A7I9V563_9ACTN</name>
<dbReference type="SMART" id="SM00267">
    <property type="entry name" value="GGDEF"/>
    <property type="match status" value="1"/>
</dbReference>
<organism evidence="3 4">
    <name type="scientific">Gordonia spumicola</name>
    <dbReference type="NCBI Taxonomy" id="589161"/>
    <lineage>
        <taxon>Bacteria</taxon>
        <taxon>Bacillati</taxon>
        <taxon>Actinomycetota</taxon>
        <taxon>Actinomycetes</taxon>
        <taxon>Mycobacteriales</taxon>
        <taxon>Gordoniaceae</taxon>
        <taxon>Gordonia</taxon>
    </lineage>
</organism>
<feature type="transmembrane region" description="Helical" evidence="1">
    <location>
        <begin position="35"/>
        <end position="55"/>
    </location>
</feature>
<dbReference type="InterPro" id="IPR043128">
    <property type="entry name" value="Rev_trsase/Diguanyl_cyclase"/>
</dbReference>
<dbReference type="GO" id="GO:0043709">
    <property type="term" value="P:cell adhesion involved in single-species biofilm formation"/>
    <property type="evidence" value="ECO:0007669"/>
    <property type="project" value="TreeGrafter"/>
</dbReference>
<dbReference type="Proteomes" id="UP000444960">
    <property type="component" value="Unassembled WGS sequence"/>
</dbReference>
<dbReference type="AlphaFoldDB" id="A0A7I9V563"/>
<keyword evidence="1" id="KW-0472">Membrane</keyword>
<dbReference type="PANTHER" id="PTHR45138:SF24">
    <property type="entry name" value="DIGUANYLATE CYCLASE DGCC-RELATED"/>
    <property type="match status" value="1"/>
</dbReference>
<dbReference type="PANTHER" id="PTHR45138">
    <property type="entry name" value="REGULATORY COMPONENTS OF SENSORY TRANSDUCTION SYSTEM"/>
    <property type="match status" value="1"/>
</dbReference>
<evidence type="ECO:0000313" key="3">
    <source>
        <dbReference type="EMBL" id="GEE00555.1"/>
    </source>
</evidence>
<evidence type="ECO:0000256" key="1">
    <source>
        <dbReference type="SAM" id="Phobius"/>
    </source>
</evidence>
<dbReference type="InterPro" id="IPR000160">
    <property type="entry name" value="GGDEF_dom"/>
</dbReference>
<protein>
    <submittedName>
        <fullName evidence="3">GGDEF domain-containing protein</fullName>
    </submittedName>
</protein>
<dbReference type="RefSeq" id="WP_161894439.1">
    <property type="nucleotide sequence ID" value="NZ_BJOV01000002.1"/>
</dbReference>
<feature type="transmembrane region" description="Helical" evidence="1">
    <location>
        <begin position="151"/>
        <end position="173"/>
    </location>
</feature>
<dbReference type="GO" id="GO:1902201">
    <property type="term" value="P:negative regulation of bacterial-type flagellum-dependent cell motility"/>
    <property type="evidence" value="ECO:0007669"/>
    <property type="project" value="TreeGrafter"/>
</dbReference>
<feature type="transmembrane region" description="Helical" evidence="1">
    <location>
        <begin position="92"/>
        <end position="109"/>
    </location>
</feature>
<comment type="caution">
    <text evidence="3">The sequence shown here is derived from an EMBL/GenBank/DDBJ whole genome shotgun (WGS) entry which is preliminary data.</text>
</comment>
<dbReference type="SUPFAM" id="SSF55073">
    <property type="entry name" value="Nucleotide cyclase"/>
    <property type="match status" value="1"/>
</dbReference>
<keyword evidence="1" id="KW-0812">Transmembrane</keyword>